<dbReference type="AlphaFoldDB" id="A0A6A6U7F4"/>
<feature type="region of interest" description="Disordered" evidence="1">
    <location>
        <begin position="140"/>
        <end position="176"/>
    </location>
</feature>
<feature type="compositionally biased region" description="Basic and acidic residues" evidence="1">
    <location>
        <begin position="49"/>
        <end position="60"/>
    </location>
</feature>
<sequence>MSEYGRRRSRTKEPEYIETEDEYVARGTGARDLVLRPRQDDYDDYDDPSEYRRRSYREDYGGGVGRRSKSQRGARERDSYYDDDDYYSDYDARSRRGGGRSSRYDDDYEDDYDRPRERKKSTVEKLAGDVGLGGVVATVMKAAGGGRSRSRRRRSNSDGYSRSRSRGADNRKKWQQAAKAAAIAAAIEGVRSRNEAGPWTGPKGQRILTAALGAAGIDGFVNRNSDNKSKRHIAESVIGGLAANRLANGPRDSSNGGSRGRSMSRGGRSRSRSIVDRLRSRSRSVFGGRSASRARSDSRGRSQSRGPGIKQVAGLGAIAAAGKVLYDRVRSKSRGRVDRDRSRSASADSYVPSRKPRYAQQQERRNRGGGGATAGENTKRSRDSSTSSVSTTDLENQRRHTRSKELLTAGLATVASIHAVHGVVSSIQASEKRHKLVQEGEISPEQARKARSKNILQDVAAVGIAALGIKSAYGEWKEMNEQRREKHELEARHRRKRKARERRQKEGQGGGGYGGGQGYGPVAPVYNDANPYAYGNLPPPPVGGRM</sequence>
<dbReference type="OrthoDB" id="5407645at2759"/>
<dbReference type="Proteomes" id="UP000799302">
    <property type="component" value="Unassembled WGS sequence"/>
</dbReference>
<feature type="compositionally biased region" description="Low complexity" evidence="1">
    <location>
        <begin position="249"/>
        <end position="266"/>
    </location>
</feature>
<evidence type="ECO:0000256" key="1">
    <source>
        <dbReference type="SAM" id="MobiDB-lite"/>
    </source>
</evidence>
<feature type="compositionally biased region" description="Basic and acidic residues" evidence="1">
    <location>
        <begin position="330"/>
        <end position="343"/>
    </location>
</feature>
<name>A0A6A6U7F4_9PEZI</name>
<feature type="compositionally biased region" description="Basic residues" evidence="1">
    <location>
        <begin position="492"/>
        <end position="502"/>
    </location>
</feature>
<feature type="compositionally biased region" description="Basic and acidic residues" evidence="1">
    <location>
        <begin position="113"/>
        <end position="127"/>
    </location>
</feature>
<feature type="compositionally biased region" description="Gly residues" evidence="1">
    <location>
        <begin position="507"/>
        <end position="519"/>
    </location>
</feature>
<feature type="region of interest" description="Disordered" evidence="1">
    <location>
        <begin position="244"/>
        <end position="311"/>
    </location>
</feature>
<organism evidence="2 3">
    <name type="scientific">Microthyrium microscopicum</name>
    <dbReference type="NCBI Taxonomy" id="703497"/>
    <lineage>
        <taxon>Eukaryota</taxon>
        <taxon>Fungi</taxon>
        <taxon>Dikarya</taxon>
        <taxon>Ascomycota</taxon>
        <taxon>Pezizomycotina</taxon>
        <taxon>Dothideomycetes</taxon>
        <taxon>Dothideomycetes incertae sedis</taxon>
        <taxon>Microthyriales</taxon>
        <taxon>Microthyriaceae</taxon>
        <taxon>Microthyrium</taxon>
    </lineage>
</organism>
<evidence type="ECO:0000313" key="2">
    <source>
        <dbReference type="EMBL" id="KAF2667521.1"/>
    </source>
</evidence>
<evidence type="ECO:0000313" key="3">
    <source>
        <dbReference type="Proteomes" id="UP000799302"/>
    </source>
</evidence>
<feature type="compositionally biased region" description="Low complexity" evidence="1">
    <location>
        <begin position="283"/>
        <end position="293"/>
    </location>
</feature>
<accession>A0A6A6U7F4</accession>
<feature type="compositionally biased region" description="Low complexity" evidence="1">
    <location>
        <begin position="384"/>
        <end position="393"/>
    </location>
</feature>
<feature type="compositionally biased region" description="Basic and acidic residues" evidence="1">
    <location>
        <begin position="480"/>
        <end position="491"/>
    </location>
</feature>
<keyword evidence="3" id="KW-1185">Reference proteome</keyword>
<gene>
    <name evidence="2" type="ORF">BT63DRAFT_294207</name>
</gene>
<reference evidence="2" key="1">
    <citation type="journal article" date="2020" name="Stud. Mycol.">
        <title>101 Dothideomycetes genomes: a test case for predicting lifestyles and emergence of pathogens.</title>
        <authorList>
            <person name="Haridas S."/>
            <person name="Albert R."/>
            <person name="Binder M."/>
            <person name="Bloem J."/>
            <person name="Labutti K."/>
            <person name="Salamov A."/>
            <person name="Andreopoulos B."/>
            <person name="Baker S."/>
            <person name="Barry K."/>
            <person name="Bills G."/>
            <person name="Bluhm B."/>
            <person name="Cannon C."/>
            <person name="Castanera R."/>
            <person name="Culley D."/>
            <person name="Daum C."/>
            <person name="Ezra D."/>
            <person name="Gonzalez J."/>
            <person name="Henrissat B."/>
            <person name="Kuo A."/>
            <person name="Liang C."/>
            <person name="Lipzen A."/>
            <person name="Lutzoni F."/>
            <person name="Magnuson J."/>
            <person name="Mondo S."/>
            <person name="Nolan M."/>
            <person name="Ohm R."/>
            <person name="Pangilinan J."/>
            <person name="Park H.-J."/>
            <person name="Ramirez L."/>
            <person name="Alfaro M."/>
            <person name="Sun H."/>
            <person name="Tritt A."/>
            <person name="Yoshinaga Y."/>
            <person name="Zwiers L.-H."/>
            <person name="Turgeon B."/>
            <person name="Goodwin S."/>
            <person name="Spatafora J."/>
            <person name="Crous P."/>
            <person name="Grigoriev I."/>
        </authorList>
    </citation>
    <scope>NUCLEOTIDE SEQUENCE</scope>
    <source>
        <strain evidence="2">CBS 115976</strain>
    </source>
</reference>
<feature type="region of interest" description="Disordered" evidence="1">
    <location>
        <begin position="1"/>
        <end position="127"/>
    </location>
</feature>
<feature type="region of interest" description="Disordered" evidence="1">
    <location>
        <begin position="330"/>
        <end position="401"/>
    </location>
</feature>
<proteinExistence type="predicted"/>
<protein>
    <recommendedName>
        <fullName evidence="4">DUF3824 domain-containing protein</fullName>
    </recommendedName>
</protein>
<feature type="region of interest" description="Disordered" evidence="1">
    <location>
        <begin position="480"/>
        <end position="522"/>
    </location>
</feature>
<evidence type="ECO:0008006" key="4">
    <source>
        <dbReference type="Google" id="ProtNLM"/>
    </source>
</evidence>
<dbReference type="EMBL" id="MU004237">
    <property type="protein sequence ID" value="KAF2667521.1"/>
    <property type="molecule type" value="Genomic_DNA"/>
</dbReference>
<feature type="compositionally biased region" description="Basic and acidic residues" evidence="1">
    <location>
        <begin position="1"/>
        <end position="15"/>
    </location>
</feature>